<accession>A0A4Y2WEX0</accession>
<evidence type="ECO:0000313" key="2">
    <source>
        <dbReference type="Proteomes" id="UP000499080"/>
    </source>
</evidence>
<name>A0A4Y2WEX0_ARAVE</name>
<keyword evidence="2" id="KW-1185">Reference proteome</keyword>
<reference evidence="1 2" key="1">
    <citation type="journal article" date="2019" name="Sci. Rep.">
        <title>Orb-weaving spider Araneus ventricosus genome elucidates the spidroin gene catalogue.</title>
        <authorList>
            <person name="Kono N."/>
            <person name="Nakamura H."/>
            <person name="Ohtoshi R."/>
            <person name="Moran D.A.P."/>
            <person name="Shinohara A."/>
            <person name="Yoshida Y."/>
            <person name="Fujiwara M."/>
            <person name="Mori M."/>
            <person name="Tomita M."/>
            <person name="Arakawa K."/>
        </authorList>
    </citation>
    <scope>NUCLEOTIDE SEQUENCE [LARGE SCALE GENOMIC DNA]</scope>
</reference>
<organism evidence="1 2">
    <name type="scientific">Araneus ventricosus</name>
    <name type="common">Orbweaver spider</name>
    <name type="synonym">Epeira ventricosa</name>
    <dbReference type="NCBI Taxonomy" id="182803"/>
    <lineage>
        <taxon>Eukaryota</taxon>
        <taxon>Metazoa</taxon>
        <taxon>Ecdysozoa</taxon>
        <taxon>Arthropoda</taxon>
        <taxon>Chelicerata</taxon>
        <taxon>Arachnida</taxon>
        <taxon>Araneae</taxon>
        <taxon>Araneomorphae</taxon>
        <taxon>Entelegynae</taxon>
        <taxon>Araneoidea</taxon>
        <taxon>Araneidae</taxon>
        <taxon>Araneus</taxon>
    </lineage>
</organism>
<proteinExistence type="predicted"/>
<sequence>MQHVLKPSLRPSSKTSQLFVRLVIVLTPFCCSELIRRRFGCNALNVVHKRFMIDMAFSEIPVAGGPVSRLCRCKWQDSFHFFTLFLSPARTAFGPFRPFLTTTEAWGGMFDTEQ</sequence>
<gene>
    <name evidence="1" type="ORF">AVEN_259194_1</name>
</gene>
<dbReference type="AlphaFoldDB" id="A0A4Y2WEX0"/>
<dbReference type="EMBL" id="BGPR01060067">
    <property type="protein sequence ID" value="GBO36015.1"/>
    <property type="molecule type" value="Genomic_DNA"/>
</dbReference>
<evidence type="ECO:0000313" key="1">
    <source>
        <dbReference type="EMBL" id="GBO36015.1"/>
    </source>
</evidence>
<dbReference type="Proteomes" id="UP000499080">
    <property type="component" value="Unassembled WGS sequence"/>
</dbReference>
<protein>
    <submittedName>
        <fullName evidence="1">Uncharacterized protein</fullName>
    </submittedName>
</protein>
<comment type="caution">
    <text evidence="1">The sequence shown here is derived from an EMBL/GenBank/DDBJ whole genome shotgun (WGS) entry which is preliminary data.</text>
</comment>